<evidence type="ECO:0000313" key="2">
    <source>
        <dbReference type="EMBL" id="RMI14424.1"/>
    </source>
</evidence>
<dbReference type="Gene3D" id="3.90.25.10">
    <property type="entry name" value="UDP-galactose 4-epimerase, domain 1"/>
    <property type="match status" value="1"/>
</dbReference>
<protein>
    <submittedName>
        <fullName evidence="2">SDR family NAD(P)-dependent oxidoreductase</fullName>
    </submittedName>
</protein>
<dbReference type="Proteomes" id="UP000269289">
    <property type="component" value="Unassembled WGS sequence"/>
</dbReference>
<name>A0A3M2JML9_9CELL</name>
<organism evidence="2 3">
    <name type="scientific">Cellulomonas triticagri</name>
    <dbReference type="NCBI Taxonomy" id="2483352"/>
    <lineage>
        <taxon>Bacteria</taxon>
        <taxon>Bacillati</taxon>
        <taxon>Actinomycetota</taxon>
        <taxon>Actinomycetes</taxon>
        <taxon>Micrococcales</taxon>
        <taxon>Cellulomonadaceae</taxon>
        <taxon>Cellulomonas</taxon>
    </lineage>
</organism>
<feature type="domain" description="NAD(P)-binding" evidence="1">
    <location>
        <begin position="10"/>
        <end position="183"/>
    </location>
</feature>
<proteinExistence type="predicted"/>
<dbReference type="AlphaFoldDB" id="A0A3M2JML9"/>
<sequence>MDEDLIVVTGASGRVGRRLAVRLAAEGARQRLVVRSPDRAPDVPGAEVAVSPGYVDIAATRAAFAGARTVFLVSGREAAGRVDEHRAAVDAAVDAGVERVVYLSFQGAAPDATFTFARDHWATEEHLRASGLRFTFLRDCLYHDAVARFVGADGVMRGPAADGRLAAVSHDDVADVATAVLLDERAEAHDGQAYDVTGPEAYSLTEAAAVLSEATGRAITYEPETREEAFASRAGYDAEPWEVEGWVTSYAAIATGELATVSPTVPRLTGRPAQSLRDWLDLDPDAWAHLLT</sequence>
<dbReference type="OrthoDB" id="3243290at2"/>
<accession>A0A3M2JML9</accession>
<comment type="caution">
    <text evidence="2">The sequence shown here is derived from an EMBL/GenBank/DDBJ whole genome shotgun (WGS) entry which is preliminary data.</text>
</comment>
<dbReference type="InterPro" id="IPR036291">
    <property type="entry name" value="NAD(P)-bd_dom_sf"/>
</dbReference>
<dbReference type="Pfam" id="PF13460">
    <property type="entry name" value="NAD_binding_10"/>
    <property type="match status" value="1"/>
</dbReference>
<reference evidence="2 3" key="1">
    <citation type="submission" date="2018-10" db="EMBL/GenBank/DDBJ databases">
        <title>Isolation, diversity and antifungal activity of actinobacteria from wheat.</title>
        <authorList>
            <person name="Han C."/>
        </authorList>
    </citation>
    <scope>NUCLEOTIDE SEQUENCE [LARGE SCALE GENOMIC DNA]</scope>
    <source>
        <strain evidence="2 3">NEAU-YY56</strain>
    </source>
</reference>
<dbReference type="PANTHER" id="PTHR43162:SF1">
    <property type="entry name" value="PRESTALK A DIFFERENTIATION PROTEIN A"/>
    <property type="match status" value="1"/>
</dbReference>
<dbReference type="RefSeq" id="WP_122147439.1">
    <property type="nucleotide sequence ID" value="NZ_RFFI01000001.1"/>
</dbReference>
<dbReference type="InterPro" id="IPR016040">
    <property type="entry name" value="NAD(P)-bd_dom"/>
</dbReference>
<keyword evidence="3" id="KW-1185">Reference proteome</keyword>
<evidence type="ECO:0000259" key="1">
    <source>
        <dbReference type="Pfam" id="PF13460"/>
    </source>
</evidence>
<evidence type="ECO:0000313" key="3">
    <source>
        <dbReference type="Proteomes" id="UP000269289"/>
    </source>
</evidence>
<gene>
    <name evidence="2" type="ORF">EBM89_00150</name>
</gene>
<dbReference type="PANTHER" id="PTHR43162">
    <property type="match status" value="1"/>
</dbReference>
<dbReference type="SUPFAM" id="SSF51735">
    <property type="entry name" value="NAD(P)-binding Rossmann-fold domains"/>
    <property type="match status" value="1"/>
</dbReference>
<dbReference type="Gene3D" id="3.40.50.720">
    <property type="entry name" value="NAD(P)-binding Rossmann-like Domain"/>
    <property type="match status" value="1"/>
</dbReference>
<dbReference type="InterPro" id="IPR051604">
    <property type="entry name" value="Ergot_Alk_Oxidoreductase"/>
</dbReference>
<dbReference type="EMBL" id="RFFI01000001">
    <property type="protein sequence ID" value="RMI14424.1"/>
    <property type="molecule type" value="Genomic_DNA"/>
</dbReference>